<dbReference type="NCBIfam" id="TIGR01509">
    <property type="entry name" value="HAD-SF-IA-v3"/>
    <property type="match status" value="1"/>
</dbReference>
<dbReference type="InterPro" id="IPR036412">
    <property type="entry name" value="HAD-like_sf"/>
</dbReference>
<dbReference type="Proteomes" id="UP000266506">
    <property type="component" value="Unassembled WGS sequence"/>
</dbReference>
<name>A0A397RMY7_9MOLU</name>
<reference evidence="1 2" key="1">
    <citation type="submission" date="2018-08" db="EMBL/GenBank/DDBJ databases">
        <title>Genomic Encyclopedia of Archaeal and Bacterial Type Strains, Phase II (KMG-II): from individual species to whole genera.</title>
        <authorList>
            <person name="Goeker M."/>
        </authorList>
    </citation>
    <scope>NUCLEOTIDE SEQUENCE [LARGE SCALE GENOMIC DNA]</scope>
    <source>
        <strain evidence="1 2">ATCC 27112</strain>
    </source>
</reference>
<proteinExistence type="predicted"/>
<evidence type="ECO:0000313" key="2">
    <source>
        <dbReference type="Proteomes" id="UP000266506"/>
    </source>
</evidence>
<dbReference type="Gene3D" id="3.40.50.1000">
    <property type="entry name" value="HAD superfamily/HAD-like"/>
    <property type="match status" value="1"/>
</dbReference>
<sequence length="192" mass="22407">MSLCSNRLILFDFYGVISSEIAPKWFNNHIKDSTYAAILKNKYFEPADLGIFTFKETIHNMAIDLGFNEEEILTEMKSYAKLNIPLLDKIKELKKRNTIGLLSNAAIGIFDILFPSLDFNLYFDKCFISCDYKIKKPDLKFYNLAVEGFNQNFDEIYFIDDNISNIKVLENTKIKGILYKNNEELFKIINKF</sequence>
<dbReference type="AlphaFoldDB" id="A0A397RMY7"/>
<keyword evidence="1" id="KW-0378">Hydrolase</keyword>
<dbReference type="PANTHER" id="PTHR43611:SF3">
    <property type="entry name" value="FLAVIN MONONUCLEOTIDE HYDROLASE 1, CHLOROPLATIC"/>
    <property type="match status" value="1"/>
</dbReference>
<dbReference type="InParanoid" id="A0A397RMY7"/>
<dbReference type="PRINTS" id="PR00413">
    <property type="entry name" value="HADHALOGNASE"/>
</dbReference>
<dbReference type="GO" id="GO:0016787">
    <property type="term" value="F:hydrolase activity"/>
    <property type="evidence" value="ECO:0007669"/>
    <property type="project" value="UniProtKB-KW"/>
</dbReference>
<evidence type="ECO:0000313" key="1">
    <source>
        <dbReference type="EMBL" id="RIA75700.1"/>
    </source>
</evidence>
<dbReference type="InterPro" id="IPR023214">
    <property type="entry name" value="HAD_sf"/>
</dbReference>
<accession>A0A397RMY7</accession>
<dbReference type="RefSeq" id="WP_119016398.1">
    <property type="nucleotide sequence ID" value="NZ_QXEV01000013.1"/>
</dbReference>
<dbReference type="InterPro" id="IPR006439">
    <property type="entry name" value="HAD-SF_hydro_IA"/>
</dbReference>
<protein>
    <submittedName>
        <fullName evidence="1">HAD superfamily hydrolase (TIGR01509 family)</fullName>
    </submittedName>
</protein>
<comment type="caution">
    <text evidence="1">The sequence shown here is derived from an EMBL/GenBank/DDBJ whole genome shotgun (WGS) entry which is preliminary data.</text>
</comment>
<dbReference type="SUPFAM" id="SSF56784">
    <property type="entry name" value="HAD-like"/>
    <property type="match status" value="1"/>
</dbReference>
<dbReference type="EMBL" id="QXEV01000013">
    <property type="protein sequence ID" value="RIA75700.1"/>
    <property type="molecule type" value="Genomic_DNA"/>
</dbReference>
<dbReference type="OrthoDB" id="9797415at2"/>
<keyword evidence="2" id="KW-1185">Reference proteome</keyword>
<gene>
    <name evidence="1" type="ORF">EI71_01269</name>
</gene>
<dbReference type="PANTHER" id="PTHR43611">
    <property type="entry name" value="ALPHA-D-GLUCOSE 1-PHOSPHATE PHOSPHATASE"/>
    <property type="match status" value="1"/>
</dbReference>
<dbReference type="Pfam" id="PF00702">
    <property type="entry name" value="Hydrolase"/>
    <property type="match status" value="1"/>
</dbReference>
<organism evidence="1 2">
    <name type="scientific">Anaeroplasma bactoclasticum</name>
    <dbReference type="NCBI Taxonomy" id="2088"/>
    <lineage>
        <taxon>Bacteria</taxon>
        <taxon>Bacillati</taxon>
        <taxon>Mycoplasmatota</taxon>
        <taxon>Mollicutes</taxon>
        <taxon>Anaeroplasmatales</taxon>
        <taxon>Anaeroplasmataceae</taxon>
        <taxon>Anaeroplasma</taxon>
    </lineage>
</organism>